<keyword evidence="4 5" id="KW-0472">Membrane</keyword>
<dbReference type="GO" id="GO:0016020">
    <property type="term" value="C:membrane"/>
    <property type="evidence" value="ECO:0007669"/>
    <property type="project" value="UniProtKB-SubCell"/>
</dbReference>
<evidence type="ECO:0000256" key="1">
    <source>
        <dbReference type="ARBA" id="ARBA00004141"/>
    </source>
</evidence>
<keyword evidence="8" id="KW-1185">Reference proteome</keyword>
<dbReference type="Pfam" id="PF05154">
    <property type="entry name" value="TM2"/>
    <property type="match status" value="1"/>
</dbReference>
<gene>
    <name evidence="7" type="ORF">C2E15_06105</name>
</gene>
<feature type="transmembrane region" description="Helical" evidence="5">
    <location>
        <begin position="63"/>
        <end position="88"/>
    </location>
</feature>
<proteinExistence type="predicted"/>
<evidence type="ECO:0000313" key="8">
    <source>
        <dbReference type="Proteomes" id="UP000238365"/>
    </source>
</evidence>
<dbReference type="RefSeq" id="WP_104956582.1">
    <property type="nucleotide sequence ID" value="NZ_CP026377.1"/>
</dbReference>
<organism evidence="7 8">
    <name type="scientific">Mixta gaviniae</name>
    <dbReference type="NCBI Taxonomy" id="665914"/>
    <lineage>
        <taxon>Bacteria</taxon>
        <taxon>Pseudomonadati</taxon>
        <taxon>Pseudomonadota</taxon>
        <taxon>Gammaproteobacteria</taxon>
        <taxon>Enterobacterales</taxon>
        <taxon>Erwiniaceae</taxon>
        <taxon>Mixta</taxon>
    </lineage>
</organism>
<feature type="transmembrane region" description="Helical" evidence="5">
    <location>
        <begin position="38"/>
        <end position="57"/>
    </location>
</feature>
<name>A0A2L0IDX3_9GAMM</name>
<reference evidence="7 8" key="1">
    <citation type="submission" date="2018-01" db="EMBL/GenBank/DDBJ databases">
        <title>Complete and assembled Genome of Pantoea gaviniae DSM22758T.</title>
        <authorList>
            <person name="Stevens M.J.A."/>
            <person name="Zurfluh K."/>
            <person name="Stephan R."/>
        </authorList>
    </citation>
    <scope>NUCLEOTIDE SEQUENCE [LARGE SCALE GENOMIC DNA]</scope>
    <source>
        <strain evidence="7 8">DSM 22758</strain>
    </source>
</reference>
<evidence type="ECO:0000259" key="6">
    <source>
        <dbReference type="Pfam" id="PF05154"/>
    </source>
</evidence>
<keyword evidence="3 5" id="KW-1133">Transmembrane helix</keyword>
<dbReference type="Proteomes" id="UP000238365">
    <property type="component" value="Chromosome"/>
</dbReference>
<evidence type="ECO:0000256" key="2">
    <source>
        <dbReference type="ARBA" id="ARBA00022692"/>
    </source>
</evidence>
<dbReference type="KEGG" id="pgz:C2E15_06105"/>
<accession>A0A2L0IDX3</accession>
<sequence length="99" mass="10761">MSDMIFCRSCGKQIHSSAQACPGCGATQSAPGSGKSRISAALLAFFLGGFGAHKFYLGKTGQGILYLLFFWTFIPSIIAFIEFIIYLCSSDEHFARKYG</sequence>
<feature type="domain" description="TM2" evidence="6">
    <location>
        <begin position="34"/>
        <end position="84"/>
    </location>
</feature>
<evidence type="ECO:0000256" key="5">
    <source>
        <dbReference type="SAM" id="Phobius"/>
    </source>
</evidence>
<evidence type="ECO:0000256" key="3">
    <source>
        <dbReference type="ARBA" id="ARBA00022989"/>
    </source>
</evidence>
<keyword evidence="2 5" id="KW-0812">Transmembrane</keyword>
<comment type="subcellular location">
    <subcellularLocation>
        <location evidence="1">Membrane</location>
        <topology evidence="1">Multi-pass membrane protein</topology>
    </subcellularLocation>
</comment>
<evidence type="ECO:0000256" key="4">
    <source>
        <dbReference type="ARBA" id="ARBA00023136"/>
    </source>
</evidence>
<protein>
    <recommendedName>
        <fullName evidence="6">TM2 domain-containing protein</fullName>
    </recommendedName>
</protein>
<dbReference type="InterPro" id="IPR007829">
    <property type="entry name" value="TM2"/>
</dbReference>
<evidence type="ECO:0000313" key="7">
    <source>
        <dbReference type="EMBL" id="AUX92700.1"/>
    </source>
</evidence>
<dbReference type="EMBL" id="CP026377">
    <property type="protein sequence ID" value="AUX92700.1"/>
    <property type="molecule type" value="Genomic_DNA"/>
</dbReference>
<dbReference type="AlphaFoldDB" id="A0A2L0IDX3"/>